<proteinExistence type="predicted"/>
<organism evidence="2 3">
    <name type="scientific">Allosphingosinicella deserti</name>
    <dbReference type="NCBI Taxonomy" id="2116704"/>
    <lineage>
        <taxon>Bacteria</taxon>
        <taxon>Pseudomonadati</taxon>
        <taxon>Pseudomonadota</taxon>
        <taxon>Alphaproteobacteria</taxon>
        <taxon>Sphingomonadales</taxon>
        <taxon>Sphingomonadaceae</taxon>
        <taxon>Allosphingosinicella</taxon>
    </lineage>
</organism>
<name>A0A2P7QHV7_9SPHN</name>
<accession>A0A2P7QHV7</accession>
<gene>
    <name evidence="2" type="ORF">C7I55_21090</name>
</gene>
<dbReference type="Proteomes" id="UP000241167">
    <property type="component" value="Unassembled WGS sequence"/>
</dbReference>
<feature type="region of interest" description="Disordered" evidence="1">
    <location>
        <begin position="1"/>
        <end position="128"/>
    </location>
</feature>
<protein>
    <submittedName>
        <fullName evidence="2">Uncharacterized protein</fullName>
    </submittedName>
</protein>
<feature type="compositionally biased region" description="Gly residues" evidence="1">
    <location>
        <begin position="51"/>
        <end position="70"/>
    </location>
</feature>
<evidence type="ECO:0000313" key="3">
    <source>
        <dbReference type="Proteomes" id="UP000241167"/>
    </source>
</evidence>
<sequence>MADEPRRDGPPAVGDAEPTGGAPSLPDGGQSTAGTDPIRPDRTGADHVGPGPLGGSSGAGDYGGGSGGAGEDLSGTHEGGGSVAKPDRLPGDDDKYRPTGGRGATTGNSDGGIDGGPGGGTDGDSGRN</sequence>
<dbReference type="AlphaFoldDB" id="A0A2P7QHV7"/>
<dbReference type="OrthoDB" id="9980913at2"/>
<evidence type="ECO:0000256" key="1">
    <source>
        <dbReference type="SAM" id="MobiDB-lite"/>
    </source>
</evidence>
<feature type="compositionally biased region" description="Basic and acidic residues" evidence="1">
    <location>
        <begin position="85"/>
        <end position="97"/>
    </location>
</feature>
<reference evidence="2 3" key="1">
    <citation type="submission" date="2018-03" db="EMBL/GenBank/DDBJ databases">
        <title>The draft genome of Sphingosinicella sp. GL-C-18.</title>
        <authorList>
            <person name="Liu L."/>
            <person name="Li L."/>
            <person name="Liang L."/>
            <person name="Zhang X."/>
            <person name="Wang T."/>
        </authorList>
    </citation>
    <scope>NUCLEOTIDE SEQUENCE [LARGE SCALE GENOMIC DNA]</scope>
    <source>
        <strain evidence="2 3">GL-C-18</strain>
    </source>
</reference>
<dbReference type="RefSeq" id="WP_106515017.1">
    <property type="nucleotide sequence ID" value="NZ_PXYI01000008.1"/>
</dbReference>
<evidence type="ECO:0000313" key="2">
    <source>
        <dbReference type="EMBL" id="PSJ37577.1"/>
    </source>
</evidence>
<keyword evidence="3" id="KW-1185">Reference proteome</keyword>
<dbReference type="EMBL" id="PXYI01000008">
    <property type="protein sequence ID" value="PSJ37577.1"/>
    <property type="molecule type" value="Genomic_DNA"/>
</dbReference>
<feature type="compositionally biased region" description="Gly residues" evidence="1">
    <location>
        <begin position="100"/>
        <end position="128"/>
    </location>
</feature>
<comment type="caution">
    <text evidence="2">The sequence shown here is derived from an EMBL/GenBank/DDBJ whole genome shotgun (WGS) entry which is preliminary data.</text>
</comment>